<evidence type="ECO:0000313" key="5">
    <source>
        <dbReference type="EMBL" id="ACF28632.1"/>
    </source>
</evidence>
<name>B4ZFX8_AMPCA</name>
<dbReference type="GO" id="GO:0005662">
    <property type="term" value="C:DNA replication factor A complex"/>
    <property type="evidence" value="ECO:0007669"/>
    <property type="project" value="TreeGrafter"/>
</dbReference>
<dbReference type="SUPFAM" id="SSF50249">
    <property type="entry name" value="Nucleic acid-binding proteins"/>
    <property type="match status" value="1"/>
</dbReference>
<reference evidence="5" key="1">
    <citation type="journal article" date="2008" name="PLoS ONE">
        <title>From stop to start: tandem gene arrangement, copy number and trans-splicing sites in the dinoflagellate Amphidinium carterae.</title>
        <authorList>
            <person name="Bachvaroff T.R."/>
            <person name="Place A.R."/>
        </authorList>
    </citation>
    <scope>NUCLEOTIDE SEQUENCE</scope>
    <source>
        <strain evidence="5">CCMP1314</strain>
    </source>
</reference>
<feature type="non-terminal residue" evidence="5">
    <location>
        <position position="1"/>
    </location>
</feature>
<dbReference type="GO" id="GO:0000724">
    <property type="term" value="P:double-strand break repair via homologous recombination"/>
    <property type="evidence" value="ECO:0007669"/>
    <property type="project" value="TreeGrafter"/>
</dbReference>
<accession>B4ZFX8</accession>
<dbReference type="EMBL" id="EU742798">
    <property type="protein sequence ID" value="ACF28632.1"/>
    <property type="molecule type" value="Genomic_DNA"/>
</dbReference>
<dbReference type="InterPro" id="IPR004365">
    <property type="entry name" value="NA-bd_OB_tRNA"/>
</dbReference>
<dbReference type="GO" id="GO:0003697">
    <property type="term" value="F:single-stranded DNA binding"/>
    <property type="evidence" value="ECO:0007669"/>
    <property type="project" value="TreeGrafter"/>
</dbReference>
<protein>
    <submittedName>
        <fullName evidence="5">Replication protein</fullName>
    </submittedName>
</protein>
<feature type="non-terminal residue" evidence="5">
    <location>
        <position position="264"/>
    </location>
</feature>
<dbReference type="GO" id="GO:0006289">
    <property type="term" value="P:nucleotide-excision repair"/>
    <property type="evidence" value="ECO:0007669"/>
    <property type="project" value="TreeGrafter"/>
</dbReference>
<keyword evidence="2" id="KW-0238">DNA-binding</keyword>
<evidence type="ECO:0000259" key="4">
    <source>
        <dbReference type="Pfam" id="PF01336"/>
    </source>
</evidence>
<evidence type="ECO:0000256" key="2">
    <source>
        <dbReference type="ARBA" id="ARBA00023125"/>
    </source>
</evidence>
<feature type="domain" description="OB" evidence="4">
    <location>
        <begin position="50"/>
        <end position="113"/>
    </location>
</feature>
<dbReference type="Pfam" id="PF01336">
    <property type="entry name" value="tRNA_anti-codon"/>
    <property type="match status" value="1"/>
</dbReference>
<dbReference type="GO" id="GO:0035861">
    <property type="term" value="C:site of double-strand break"/>
    <property type="evidence" value="ECO:0007669"/>
    <property type="project" value="TreeGrafter"/>
</dbReference>
<dbReference type="InterPro" id="IPR040260">
    <property type="entry name" value="RFA2-like"/>
</dbReference>
<sequence length="264" mass="28299">TQAAAKPVRQEEVETCMPATIRIAQEAAMGPLSEAKNVYVHGKEVGVLLLVGMVEDIAKQGSSMEFSVNDGTGRMKVKYYVTSELPSELASLQVGDYIKAVGSVRATPGVHLSAVVLKKVASYDEVSYHLIEVAYAALKMKSPSEREDKVPIPFTTATQDAKTPSPKKLFVAPVAQKPDNVESPEKPLFNTQPNNLTNQMQTAAMEATPVPMEVDGGVKQDASPEEALKKAITTRLSGVPEDVGLPVEILLKDLPGSEADARKV</sequence>
<dbReference type="InterPro" id="IPR012340">
    <property type="entry name" value="NA-bd_OB-fold"/>
</dbReference>
<organism evidence="5">
    <name type="scientific">Amphidinium carterae</name>
    <name type="common">Dinoflagellate</name>
    <dbReference type="NCBI Taxonomy" id="2961"/>
    <lineage>
        <taxon>Eukaryota</taxon>
        <taxon>Sar</taxon>
        <taxon>Alveolata</taxon>
        <taxon>Dinophyceae</taxon>
        <taxon>Amphidiniales</taxon>
        <taxon>Amphidiniaceae</taxon>
        <taxon>Amphidinium</taxon>
    </lineage>
</organism>
<dbReference type="Gene3D" id="2.40.50.140">
    <property type="entry name" value="Nucleic acid-binding proteins"/>
    <property type="match status" value="1"/>
</dbReference>
<dbReference type="GO" id="GO:0006260">
    <property type="term" value="P:DNA replication"/>
    <property type="evidence" value="ECO:0007669"/>
    <property type="project" value="TreeGrafter"/>
</dbReference>
<comment type="subcellular location">
    <subcellularLocation>
        <location evidence="1">Nucleus</location>
    </subcellularLocation>
</comment>
<dbReference type="PANTHER" id="PTHR13989">
    <property type="entry name" value="REPLICATION PROTEIN A-RELATED"/>
    <property type="match status" value="1"/>
</dbReference>
<dbReference type="GO" id="GO:0000781">
    <property type="term" value="C:chromosome, telomeric region"/>
    <property type="evidence" value="ECO:0007669"/>
    <property type="project" value="TreeGrafter"/>
</dbReference>
<keyword evidence="3" id="KW-0539">Nucleus</keyword>
<proteinExistence type="predicted"/>
<dbReference type="PANTHER" id="PTHR13989:SF16">
    <property type="entry name" value="REPLICATION PROTEIN A2"/>
    <property type="match status" value="1"/>
</dbReference>
<dbReference type="AlphaFoldDB" id="B4ZFX8"/>
<evidence type="ECO:0000256" key="3">
    <source>
        <dbReference type="ARBA" id="ARBA00023242"/>
    </source>
</evidence>
<evidence type="ECO:0000256" key="1">
    <source>
        <dbReference type="ARBA" id="ARBA00004123"/>
    </source>
</evidence>